<keyword evidence="3 4" id="KW-0560">Oxidoreductase</keyword>
<proteinExistence type="predicted"/>
<dbReference type="GO" id="GO:0050661">
    <property type="term" value="F:NADP binding"/>
    <property type="evidence" value="ECO:0007669"/>
    <property type="project" value="InterPro"/>
</dbReference>
<organism evidence="4 5">
    <name type="scientific">Bartonella choladocola</name>
    <dbReference type="NCBI Taxonomy" id="2750995"/>
    <lineage>
        <taxon>Bacteria</taxon>
        <taxon>Pseudomonadati</taxon>
        <taxon>Pseudomonadota</taxon>
        <taxon>Alphaproteobacteria</taxon>
        <taxon>Hyphomicrobiales</taxon>
        <taxon>Bartonellaceae</taxon>
        <taxon>Bartonella</taxon>
    </lineage>
</organism>
<dbReference type="InterPro" id="IPR051209">
    <property type="entry name" value="FAD-bind_Monooxygenase_sf"/>
</dbReference>
<reference evidence="4 5" key="1">
    <citation type="submission" date="2016-11" db="EMBL/GenBank/DDBJ databases">
        <title>Comparative genomics of Bartonella apis.</title>
        <authorList>
            <person name="Engel P."/>
        </authorList>
    </citation>
    <scope>NUCLEOTIDE SEQUENCE [LARGE SCALE GENOMIC DNA]</scope>
    <source>
        <strain evidence="4 5">BBC0122</strain>
    </source>
</reference>
<evidence type="ECO:0000256" key="1">
    <source>
        <dbReference type="ARBA" id="ARBA00022630"/>
    </source>
</evidence>
<evidence type="ECO:0000256" key="3">
    <source>
        <dbReference type="ARBA" id="ARBA00023002"/>
    </source>
</evidence>
<dbReference type="EC" id="1.14.13.22" evidence="4"/>
<dbReference type="AlphaFoldDB" id="A0A1U9MKN7"/>
<dbReference type="Pfam" id="PF00743">
    <property type="entry name" value="FMO-like"/>
    <property type="match status" value="1"/>
</dbReference>
<evidence type="ECO:0000313" key="5">
    <source>
        <dbReference type="Proteomes" id="UP000189632"/>
    </source>
</evidence>
<dbReference type="GO" id="GO:0004499">
    <property type="term" value="F:N,N-dimethylaniline monooxygenase activity"/>
    <property type="evidence" value="ECO:0007669"/>
    <property type="project" value="InterPro"/>
</dbReference>
<name>A0A1U9MKN7_9HYPH</name>
<dbReference type="OrthoDB" id="312624at2"/>
<evidence type="ECO:0000256" key="2">
    <source>
        <dbReference type="ARBA" id="ARBA00022827"/>
    </source>
</evidence>
<protein>
    <submittedName>
        <fullName evidence="4">Cyclohexanone monooxygenase</fullName>
        <ecNumber evidence="4">1.14.13.22</ecNumber>
    </submittedName>
</protein>
<dbReference type="InterPro" id="IPR036188">
    <property type="entry name" value="FAD/NAD-bd_sf"/>
</dbReference>
<dbReference type="Proteomes" id="UP000189632">
    <property type="component" value="Chromosome"/>
</dbReference>
<keyword evidence="1" id="KW-0285">Flavoprotein</keyword>
<gene>
    <name evidence="4" type="ORF">BBC0122_021820</name>
</gene>
<dbReference type="InterPro" id="IPR020946">
    <property type="entry name" value="Flavin_mOase-like"/>
</dbReference>
<dbReference type="PANTHER" id="PTHR42877:SF4">
    <property type="entry name" value="FAD_NAD(P)-BINDING DOMAIN-CONTAINING PROTEIN-RELATED"/>
    <property type="match status" value="1"/>
</dbReference>
<keyword evidence="5" id="KW-1185">Reference proteome</keyword>
<dbReference type="GO" id="GO:0050660">
    <property type="term" value="F:flavin adenine dinucleotide binding"/>
    <property type="evidence" value="ECO:0007669"/>
    <property type="project" value="InterPro"/>
</dbReference>
<dbReference type="RefSeq" id="WP_077993878.1">
    <property type="nucleotide sequence ID" value="NZ_CP015625.1"/>
</dbReference>
<dbReference type="SUPFAM" id="SSF51905">
    <property type="entry name" value="FAD/NAD(P)-binding domain"/>
    <property type="match status" value="1"/>
</dbReference>
<dbReference type="Gene3D" id="3.50.50.60">
    <property type="entry name" value="FAD/NAD(P)-binding domain"/>
    <property type="match status" value="2"/>
</dbReference>
<dbReference type="GO" id="GO:0018667">
    <property type="term" value="F:cyclohexanone monooxygenase activity"/>
    <property type="evidence" value="ECO:0007669"/>
    <property type="project" value="UniProtKB-EC"/>
</dbReference>
<dbReference type="PANTHER" id="PTHR42877">
    <property type="entry name" value="L-ORNITHINE N(5)-MONOOXYGENASE-RELATED"/>
    <property type="match status" value="1"/>
</dbReference>
<evidence type="ECO:0000313" key="4">
    <source>
        <dbReference type="EMBL" id="AQT48262.1"/>
    </source>
</evidence>
<dbReference type="EMBL" id="CP015625">
    <property type="protein sequence ID" value="AQT48262.1"/>
    <property type="molecule type" value="Genomic_DNA"/>
</dbReference>
<sequence length="489" mass="56085">MFDRNKKHFRTVILGAGFGGLGMGATLKEAGDDDFIIFEKAGELGGVWRDNSYPGAACDVEAHLYCYSYFPYLRVSSMFPERDELMGYLHRFADHFDLEKHIFCNHKITSAVWNEKTNQWEFEVNGKEHFTSTFFVPAWGQLNTPKIPEFKGLSDFKNPIFHSAEWDHSIDLNGKNVASVGSAASAVQYVPEIAKIVLHLTVFQRSANWIMPRNQYFFSEEELDNFEKHPETFWESRRQVYKLREEGFQRTKHNSVAQKEGIKMAKAHLAKQISDEELLKKLTPEFEFACKRILRTDDYYPALMRKNVYLETAPIDHFTSDGIVTKEGVEHKFDVVIFGTGFSSQAFQGDLVITGQDNVTLDQVWQDGAQAYLGMNIPGFPNMFVLYGPNTNLNHNSILAMLEIQQNYIVQAMNHIDNGQAASVKIDVFNRYNDNIQEEMKDSAFSSSCSSWYKNAAGRVINNWSGTVEDYRQLAKWNDNDFDWVERAG</sequence>
<accession>A0A1U9MKN7</accession>
<keyword evidence="4" id="KW-0503">Monooxygenase</keyword>
<dbReference type="KEGG" id="bapi:BBC0122_021820"/>
<keyword evidence="2" id="KW-0274">FAD</keyword>